<evidence type="ECO:0000256" key="4">
    <source>
        <dbReference type="RuleBase" id="RU362063"/>
    </source>
</evidence>
<dbReference type="SMART" id="SM00858">
    <property type="entry name" value="SAF"/>
    <property type="match status" value="1"/>
</dbReference>
<keyword evidence="6" id="KW-0966">Cell projection</keyword>
<dbReference type="Pfam" id="PF13144">
    <property type="entry name" value="ChapFlgA"/>
    <property type="match status" value="1"/>
</dbReference>
<keyword evidence="2 4" id="KW-0732">Signal</keyword>
<dbReference type="GO" id="GO:0042597">
    <property type="term" value="C:periplasmic space"/>
    <property type="evidence" value="ECO:0007669"/>
    <property type="project" value="UniProtKB-SubCell"/>
</dbReference>
<dbReference type="KEGG" id="paby:Ga0080574_TMP2324"/>
<name>A0A1P8UTH4_9RHOB</name>
<dbReference type="PANTHER" id="PTHR36307">
    <property type="entry name" value="FLAGELLA BASAL BODY P-RING FORMATION PROTEIN FLGA"/>
    <property type="match status" value="1"/>
</dbReference>
<dbReference type="PANTHER" id="PTHR36307:SF1">
    <property type="entry name" value="FLAGELLA BASAL BODY P-RING FORMATION PROTEIN FLGA"/>
    <property type="match status" value="1"/>
</dbReference>
<proteinExistence type="inferred from homology"/>
<evidence type="ECO:0000256" key="2">
    <source>
        <dbReference type="ARBA" id="ARBA00022729"/>
    </source>
</evidence>
<dbReference type="RefSeq" id="WP_156876351.1">
    <property type="nucleotide sequence ID" value="NZ_CP015093.1"/>
</dbReference>
<dbReference type="Gene3D" id="2.30.30.760">
    <property type="match status" value="1"/>
</dbReference>
<feature type="signal peptide" evidence="4">
    <location>
        <begin position="1"/>
        <end position="19"/>
    </location>
</feature>
<sequence precursor="true">MRLAALLLLALFGAWPASAETVVATRTIRAQEIVAPDAVRLDPAQIPGAHAALGQVVGQEARVTLYPGRPVMRGAVGAPALIERNQIVELIFARGGLRIATEGRALDRAGAGERIRVMNLSSRTTLFGTVTAQGTVIMTNE</sequence>
<gene>
    <name evidence="6" type="ORF">Ga0080574_TMP2324</name>
</gene>
<dbReference type="InterPro" id="IPR017585">
    <property type="entry name" value="SAF_FlgA"/>
</dbReference>
<comment type="subcellular location">
    <subcellularLocation>
        <location evidence="1 4">Periplasm</location>
    </subcellularLocation>
</comment>
<reference evidence="6 7" key="1">
    <citation type="submission" date="2016-04" db="EMBL/GenBank/DDBJ databases">
        <title>Deep-sea bacteria in the southern Pacific.</title>
        <authorList>
            <person name="Tang K."/>
        </authorList>
    </citation>
    <scope>NUCLEOTIDE SEQUENCE [LARGE SCALE GENOMIC DNA]</scope>
    <source>
        <strain evidence="6 7">JLT2014</strain>
    </source>
</reference>
<accession>A0A1P8UTH4</accession>
<evidence type="ECO:0000256" key="1">
    <source>
        <dbReference type="ARBA" id="ARBA00004418"/>
    </source>
</evidence>
<protein>
    <recommendedName>
        <fullName evidence="4">Flagella basal body P-ring formation protein FlgA</fullName>
    </recommendedName>
</protein>
<dbReference type="InterPro" id="IPR039246">
    <property type="entry name" value="Flagellar_FlgA"/>
</dbReference>
<dbReference type="Proteomes" id="UP000187059">
    <property type="component" value="Chromosome"/>
</dbReference>
<comment type="function">
    <text evidence="4">Involved in the assembly process of the P-ring formation. It may associate with FlgF on the rod constituting a structure essential for the P-ring assembly or may act as a modulator protein for the P-ring assembly.</text>
</comment>
<dbReference type="EMBL" id="CP015093">
    <property type="protein sequence ID" value="APZ52658.1"/>
    <property type="molecule type" value="Genomic_DNA"/>
</dbReference>
<dbReference type="InterPro" id="IPR013974">
    <property type="entry name" value="SAF"/>
</dbReference>
<keyword evidence="7" id="KW-1185">Reference proteome</keyword>
<feature type="chain" id="PRO_5011832626" description="Flagella basal body P-ring formation protein FlgA" evidence="4">
    <location>
        <begin position="20"/>
        <end position="141"/>
    </location>
</feature>
<evidence type="ECO:0000313" key="6">
    <source>
        <dbReference type="EMBL" id="APZ52658.1"/>
    </source>
</evidence>
<keyword evidence="6" id="KW-0282">Flagellum</keyword>
<organism evidence="6 7">
    <name type="scientific">Salipiger abyssi</name>
    <dbReference type="NCBI Taxonomy" id="1250539"/>
    <lineage>
        <taxon>Bacteria</taxon>
        <taxon>Pseudomonadati</taxon>
        <taxon>Pseudomonadota</taxon>
        <taxon>Alphaproteobacteria</taxon>
        <taxon>Rhodobacterales</taxon>
        <taxon>Roseobacteraceae</taxon>
        <taxon>Salipiger</taxon>
    </lineage>
</organism>
<dbReference type="NCBIfam" id="TIGR03170">
    <property type="entry name" value="flgA_cterm"/>
    <property type="match status" value="1"/>
</dbReference>
<dbReference type="CDD" id="cd11614">
    <property type="entry name" value="SAF_CpaB_FlgA_like"/>
    <property type="match status" value="1"/>
</dbReference>
<keyword evidence="6" id="KW-0969">Cilium</keyword>
<evidence type="ECO:0000256" key="3">
    <source>
        <dbReference type="ARBA" id="ARBA00022764"/>
    </source>
</evidence>
<evidence type="ECO:0000313" key="7">
    <source>
        <dbReference type="Proteomes" id="UP000187059"/>
    </source>
</evidence>
<keyword evidence="3 4" id="KW-0574">Periplasm</keyword>
<dbReference type="STRING" id="1250539.Ga0080574_TMP2324"/>
<feature type="domain" description="SAF" evidence="5">
    <location>
        <begin position="19"/>
        <end position="77"/>
    </location>
</feature>
<dbReference type="OrthoDB" id="7619725at2"/>
<keyword evidence="4" id="KW-1005">Bacterial flagellum biogenesis</keyword>
<dbReference type="GO" id="GO:0044780">
    <property type="term" value="P:bacterial-type flagellum assembly"/>
    <property type="evidence" value="ECO:0007669"/>
    <property type="project" value="InterPro"/>
</dbReference>
<dbReference type="AlphaFoldDB" id="A0A1P8UTH4"/>
<comment type="similarity">
    <text evidence="4">Belongs to the FlgA family.</text>
</comment>
<evidence type="ECO:0000259" key="5">
    <source>
        <dbReference type="SMART" id="SM00858"/>
    </source>
</evidence>